<dbReference type="PROSITE" id="PS50195">
    <property type="entry name" value="PX"/>
    <property type="match status" value="1"/>
</dbReference>
<dbReference type="GO" id="GO:0035091">
    <property type="term" value="F:phosphatidylinositol binding"/>
    <property type="evidence" value="ECO:0007669"/>
    <property type="project" value="InterPro"/>
</dbReference>
<dbReference type="EMBL" id="NCKU01002377">
    <property type="protein sequence ID" value="RWS09717.1"/>
    <property type="molecule type" value="Genomic_DNA"/>
</dbReference>
<gene>
    <name evidence="4" type="ORF">B4U79_13593</name>
</gene>
<dbReference type="InterPro" id="IPR036871">
    <property type="entry name" value="PX_dom_sf"/>
</dbReference>
<keyword evidence="5" id="KW-1185">Reference proteome</keyword>
<organism evidence="4 5">
    <name type="scientific">Dinothrombium tinctorium</name>
    <dbReference type="NCBI Taxonomy" id="1965070"/>
    <lineage>
        <taxon>Eukaryota</taxon>
        <taxon>Metazoa</taxon>
        <taxon>Ecdysozoa</taxon>
        <taxon>Arthropoda</taxon>
        <taxon>Chelicerata</taxon>
        <taxon>Arachnida</taxon>
        <taxon>Acari</taxon>
        <taxon>Acariformes</taxon>
        <taxon>Trombidiformes</taxon>
        <taxon>Prostigmata</taxon>
        <taxon>Anystina</taxon>
        <taxon>Parasitengona</taxon>
        <taxon>Trombidioidea</taxon>
        <taxon>Trombidiidae</taxon>
        <taxon>Dinothrombium</taxon>
    </lineage>
</organism>
<dbReference type="OrthoDB" id="9976382at2759"/>
<comment type="similarity">
    <text evidence="1">Belongs to the sorting nexin family.</text>
</comment>
<dbReference type="AlphaFoldDB" id="A0A3S3QJG6"/>
<dbReference type="Proteomes" id="UP000285301">
    <property type="component" value="Unassembled WGS sequence"/>
</dbReference>
<dbReference type="Pfam" id="PF00787">
    <property type="entry name" value="PX"/>
    <property type="match status" value="1"/>
</dbReference>
<dbReference type="Gene3D" id="3.30.1520.10">
    <property type="entry name" value="Phox-like domain"/>
    <property type="match status" value="1"/>
</dbReference>
<reference evidence="4 5" key="1">
    <citation type="journal article" date="2018" name="Gigascience">
        <title>Genomes of trombidid mites reveal novel predicted allergens and laterally-transferred genes associated with secondary metabolism.</title>
        <authorList>
            <person name="Dong X."/>
            <person name="Chaisiri K."/>
            <person name="Xia D."/>
            <person name="Armstrong S.D."/>
            <person name="Fang Y."/>
            <person name="Donnelly M.J."/>
            <person name="Kadowaki T."/>
            <person name="McGarry J.W."/>
            <person name="Darby A.C."/>
            <person name="Makepeace B.L."/>
        </authorList>
    </citation>
    <scope>NUCLEOTIDE SEQUENCE [LARGE SCALE GENOMIC DNA]</scope>
    <source>
        <strain evidence="4">UoL-WK</strain>
    </source>
</reference>
<feature type="non-terminal residue" evidence="4">
    <location>
        <position position="1"/>
    </location>
</feature>
<dbReference type="Pfam" id="PF09325">
    <property type="entry name" value="Vps5"/>
    <property type="match status" value="1"/>
</dbReference>
<dbReference type="PANTHER" id="PTHR45850:SF2">
    <property type="entry name" value="SORTING NEXIN-5-LIKE"/>
    <property type="match status" value="1"/>
</dbReference>
<evidence type="ECO:0000256" key="1">
    <source>
        <dbReference type="ARBA" id="ARBA00010883"/>
    </source>
</evidence>
<dbReference type="SUPFAM" id="SSF64268">
    <property type="entry name" value="PX domain"/>
    <property type="match status" value="1"/>
</dbReference>
<proteinExistence type="inferred from homology"/>
<accession>A0A3S3QJG6</accession>
<dbReference type="STRING" id="1965070.A0A3S3QJG6"/>
<dbReference type="InterPro" id="IPR015404">
    <property type="entry name" value="Vps5_C"/>
</dbReference>
<evidence type="ECO:0000313" key="5">
    <source>
        <dbReference type="Proteomes" id="UP000285301"/>
    </source>
</evidence>
<sequence>PSMEDSTKVNHFVLSDEDDDDEPFAARNSGAIEEQTHGKGSIESLSTISCVSSSSSSTTGAREPFKARYYVKLSHDCVTKDGENVLYTIRSRQYEDFQYLHHCLITSAYPGYGLITPPLPPQPTITPSMAQEKSREKLGPSTKTLISDEWHKDCWHLQEYLRLMLNHPLYGRHEIWDQFLRCKEAPLRVKIKKPLNIIGRISDSLDKAKVNHKDCDEFFHRERNWVLVYSSAIKAASETFNSIISARLKLCGVLAHLSTALNLNLGDSESKITRQGIKFSNLFSLALDDYRKGLEIINFNDEASLGACLELWSKYVEVEKEMLNKRTLLMIEYENANRNLDKAKISRKELVSA</sequence>
<evidence type="ECO:0000259" key="3">
    <source>
        <dbReference type="PROSITE" id="PS50195"/>
    </source>
</evidence>
<feature type="domain" description="PX" evidence="3">
    <location>
        <begin position="47"/>
        <end position="186"/>
    </location>
</feature>
<dbReference type="Gene3D" id="1.20.1270.60">
    <property type="entry name" value="Arfaptin homology (AH) domain/BAR domain"/>
    <property type="match status" value="1"/>
</dbReference>
<name>A0A3S3QJG6_9ACAR</name>
<feature type="region of interest" description="Disordered" evidence="2">
    <location>
        <begin position="1"/>
        <end position="25"/>
    </location>
</feature>
<dbReference type="InterPro" id="IPR027267">
    <property type="entry name" value="AH/BAR_dom_sf"/>
</dbReference>
<dbReference type="PANTHER" id="PTHR45850">
    <property type="entry name" value="SORTING NEXIN FAMILY MEMBER"/>
    <property type="match status" value="1"/>
</dbReference>
<protein>
    <submittedName>
        <fullName evidence="4">Sorting nexin-32-like protein</fullName>
    </submittedName>
</protein>
<comment type="caution">
    <text evidence="4">The sequence shown here is derived from an EMBL/GenBank/DDBJ whole genome shotgun (WGS) entry which is preliminary data.</text>
</comment>
<dbReference type="InterPro" id="IPR001683">
    <property type="entry name" value="PX_dom"/>
</dbReference>
<evidence type="ECO:0000313" key="4">
    <source>
        <dbReference type="EMBL" id="RWS09717.1"/>
    </source>
</evidence>
<evidence type="ECO:0000256" key="2">
    <source>
        <dbReference type="SAM" id="MobiDB-lite"/>
    </source>
</evidence>